<dbReference type="Proteomes" id="UP000319449">
    <property type="component" value="Unassembled WGS sequence"/>
</dbReference>
<dbReference type="EMBL" id="VLLN01000009">
    <property type="protein sequence ID" value="TWJ19383.1"/>
    <property type="molecule type" value="Genomic_DNA"/>
</dbReference>
<feature type="signal peptide" evidence="1">
    <location>
        <begin position="1"/>
        <end position="21"/>
    </location>
</feature>
<dbReference type="RefSeq" id="WP_145021486.1">
    <property type="nucleotide sequence ID" value="NZ_VLLN01000009.1"/>
</dbReference>
<keyword evidence="3" id="KW-1185">Reference proteome</keyword>
<keyword evidence="1" id="KW-0732">Signal</keyword>
<sequence length="121" mass="12129">MKRIISLVALMLIVTSGSAFAAAFTSGSTNTNGTGQSIYGGVDATTAAGTTAPMLGRLSKGVQFGAAFSNTTYAHTTKHSGGTKMYGTAQNSTAIYSQDATAIAAPSTSDANAFATGWTAM</sequence>
<evidence type="ECO:0000313" key="3">
    <source>
        <dbReference type="Proteomes" id="UP000319449"/>
    </source>
</evidence>
<comment type="caution">
    <text evidence="2">The sequence shown here is derived from an EMBL/GenBank/DDBJ whole genome shotgun (WGS) entry which is preliminary data.</text>
</comment>
<evidence type="ECO:0000256" key="1">
    <source>
        <dbReference type="SAM" id="SignalP"/>
    </source>
</evidence>
<reference evidence="2 3" key="1">
    <citation type="submission" date="2019-07" db="EMBL/GenBank/DDBJ databases">
        <title>Genomic Encyclopedia of Archaeal and Bacterial Type Strains, Phase II (KMG-II): from individual species to whole genera.</title>
        <authorList>
            <person name="Goeker M."/>
        </authorList>
    </citation>
    <scope>NUCLEOTIDE SEQUENCE [LARGE SCALE GENOMIC DNA]</scope>
    <source>
        <strain evidence="2 3">ATCC BAA-1139</strain>
    </source>
</reference>
<dbReference type="AlphaFoldDB" id="A0A562VN13"/>
<name>A0A562VN13_9BACT</name>
<evidence type="ECO:0000313" key="2">
    <source>
        <dbReference type="EMBL" id="TWJ19383.1"/>
    </source>
</evidence>
<accession>A0A562VN13</accession>
<proteinExistence type="predicted"/>
<organism evidence="2 3">
    <name type="scientific">Geobacter argillaceus</name>
    <dbReference type="NCBI Taxonomy" id="345631"/>
    <lineage>
        <taxon>Bacteria</taxon>
        <taxon>Pseudomonadati</taxon>
        <taxon>Thermodesulfobacteriota</taxon>
        <taxon>Desulfuromonadia</taxon>
        <taxon>Geobacterales</taxon>
        <taxon>Geobacteraceae</taxon>
        <taxon>Geobacter</taxon>
    </lineage>
</organism>
<feature type="chain" id="PRO_5022186800" evidence="1">
    <location>
        <begin position="22"/>
        <end position="121"/>
    </location>
</feature>
<protein>
    <submittedName>
        <fullName evidence="2">Uncharacterized protein</fullName>
    </submittedName>
</protein>
<gene>
    <name evidence="2" type="ORF">JN12_01799</name>
</gene>